<evidence type="ECO:0000256" key="1">
    <source>
        <dbReference type="SAM" id="MobiDB-lite"/>
    </source>
</evidence>
<dbReference type="PROSITE" id="PS51272">
    <property type="entry name" value="SLH"/>
    <property type="match status" value="1"/>
</dbReference>
<feature type="region of interest" description="Disordered" evidence="1">
    <location>
        <begin position="164"/>
        <end position="188"/>
    </location>
</feature>
<dbReference type="AlphaFoldDB" id="A0A1L9QQT2"/>
<dbReference type="InterPro" id="IPR001119">
    <property type="entry name" value="SLH_dom"/>
</dbReference>
<dbReference type="EMBL" id="MLAW01000023">
    <property type="protein sequence ID" value="OJJ24992.1"/>
    <property type="molecule type" value="Genomic_DNA"/>
</dbReference>
<feature type="domain" description="SLH" evidence="3">
    <location>
        <begin position="263"/>
        <end position="331"/>
    </location>
</feature>
<dbReference type="Proteomes" id="UP000183940">
    <property type="component" value="Unassembled WGS sequence"/>
</dbReference>
<accession>A0A1L9QQT2</accession>
<comment type="caution">
    <text evidence="4">The sequence shown here is derived from an EMBL/GenBank/DDBJ whole genome shotgun (WGS) entry which is preliminary data.</text>
</comment>
<keyword evidence="5" id="KW-1185">Reference proteome</keyword>
<proteinExistence type="predicted"/>
<evidence type="ECO:0000313" key="5">
    <source>
        <dbReference type="Proteomes" id="UP000183940"/>
    </source>
</evidence>
<dbReference type="Pfam" id="PF00395">
    <property type="entry name" value="SLH"/>
    <property type="match status" value="1"/>
</dbReference>
<dbReference type="PANTHER" id="PTHR33740">
    <property type="entry name" value="GPI-ANCHORED ADHESIN-LIKE PROTEIN"/>
    <property type="match status" value="1"/>
</dbReference>
<feature type="chain" id="PRO_5012521679" description="SLH domain-containing protein" evidence="2">
    <location>
        <begin position="25"/>
        <end position="411"/>
    </location>
</feature>
<name>A0A1L9QQT2_9CYAN</name>
<protein>
    <recommendedName>
        <fullName evidence="3">SLH domain-containing protein</fullName>
    </recommendedName>
</protein>
<reference evidence="4" key="1">
    <citation type="submission" date="2016-10" db="EMBL/GenBank/DDBJ databases">
        <title>CRISPR-Cas defence system in Roseofilum reptotaenium: evidence of a bacteriophage-cyanobacterium arms race in the coral black band disease.</title>
        <authorList>
            <person name="Buerger P."/>
            <person name="Wood-Charlson E.M."/>
            <person name="Weynberg K.D."/>
            <person name="Willis B."/>
            <person name="Van Oppen M.J."/>
        </authorList>
    </citation>
    <scope>NUCLEOTIDE SEQUENCE [LARGE SCALE GENOMIC DNA]</scope>
    <source>
        <strain evidence="4">AO1-A</strain>
    </source>
</reference>
<feature type="region of interest" description="Disordered" evidence="1">
    <location>
        <begin position="41"/>
        <end position="61"/>
    </location>
</feature>
<feature type="compositionally biased region" description="Low complexity" evidence="1">
    <location>
        <begin position="43"/>
        <end position="61"/>
    </location>
</feature>
<dbReference type="STRING" id="1925591.BI308_14030"/>
<evidence type="ECO:0000313" key="4">
    <source>
        <dbReference type="EMBL" id="OJJ24992.1"/>
    </source>
</evidence>
<keyword evidence="2" id="KW-0732">Signal</keyword>
<organism evidence="4 5">
    <name type="scientific">Roseofilum reptotaenium AO1-A</name>
    <dbReference type="NCBI Taxonomy" id="1925591"/>
    <lineage>
        <taxon>Bacteria</taxon>
        <taxon>Bacillati</taxon>
        <taxon>Cyanobacteriota</taxon>
        <taxon>Cyanophyceae</taxon>
        <taxon>Desertifilales</taxon>
        <taxon>Desertifilaceae</taxon>
        <taxon>Roseofilum</taxon>
    </lineage>
</organism>
<gene>
    <name evidence="4" type="ORF">BI308_14030</name>
</gene>
<evidence type="ECO:0000256" key="2">
    <source>
        <dbReference type="SAM" id="SignalP"/>
    </source>
</evidence>
<evidence type="ECO:0000259" key="3">
    <source>
        <dbReference type="PROSITE" id="PS51272"/>
    </source>
</evidence>
<sequence>MLNRYPALSLFAILVAIAPLTSCANSSGGISLEQLLAPDPQLQANPTSQSSPQASPAPASAIELPDNFPSAIPQYPNATLELVSPLTAAEEGTITRWFSADSTTLVRRYYQQQLNERNWEIISAPDAPELSARLERLELTLNFAPPTSGQTTYTLTYRIDDAPTAISSPTVSPSPSPTVSVNPSPTSENNDAEIDEILDVSTPLSPGVTELITLGITNNSSTEAFQPHEIITRGDYARWLMNANNQIYADDPGKQIRLASTTRDPVFQDVPKSDPDFAYIQGLAEAGLIPSALMGEATETRFRPDAPLTRENLIGWKVPLDTRSALPKATIEAVKDTWGFQDASKINSQFLPSILVDFQNGNNANIRRVFGYTRLFQPQKTVTQLEAATALTYFGTQGEGRSITALRTAQE</sequence>
<feature type="compositionally biased region" description="Low complexity" evidence="1">
    <location>
        <begin position="167"/>
        <end position="187"/>
    </location>
</feature>
<feature type="signal peptide" evidence="2">
    <location>
        <begin position="1"/>
        <end position="24"/>
    </location>
</feature>
<dbReference type="PANTHER" id="PTHR33740:SF3">
    <property type="entry name" value="GPI-ANCHORED ADHESIN-LIKE PROTEIN"/>
    <property type="match status" value="1"/>
</dbReference>